<reference evidence="2" key="1">
    <citation type="submission" date="2015-04" db="UniProtKB">
        <authorList>
            <consortium name="EnsemblPlants"/>
        </authorList>
    </citation>
    <scope>IDENTIFICATION</scope>
</reference>
<evidence type="ECO:0000313" key="3">
    <source>
        <dbReference type="Proteomes" id="UP000026961"/>
    </source>
</evidence>
<evidence type="ECO:0000313" key="2">
    <source>
        <dbReference type="EnsemblPlants" id="OGLUM02G26730.1"/>
    </source>
</evidence>
<dbReference type="HOGENOM" id="CLU_1613387_0_0_1"/>
<dbReference type="EnsemblPlants" id="OGLUM02G26730.1">
    <property type="protein sequence ID" value="OGLUM02G26730.1"/>
    <property type="gene ID" value="OGLUM02G26730"/>
</dbReference>
<dbReference type="Proteomes" id="UP000026961">
    <property type="component" value="Chromosome 2"/>
</dbReference>
<protein>
    <submittedName>
        <fullName evidence="2">Uncharacterized protein</fullName>
    </submittedName>
</protein>
<sequence>METISLRPKCTKEKVHYYEKIYADGKKWSVLAAEQPAKKENVPSITHCLIARTAAAEVAVVVLEVAGENHHRRIRLDAAATEPRRSLRLDDATAIAPRAPDLREGEGAGRPPSQSPSSRPTTTASLRRGPRRHPVAVAIVAPPDVRLPSSRPCHRTAWEEERMWI</sequence>
<reference evidence="2" key="2">
    <citation type="submission" date="2018-05" db="EMBL/GenBank/DDBJ databases">
        <title>OgluRS3 (Oryza glumaepatula Reference Sequence Version 3).</title>
        <authorList>
            <person name="Zhang J."/>
            <person name="Kudrna D."/>
            <person name="Lee S."/>
            <person name="Talag J."/>
            <person name="Welchert J."/>
            <person name="Wing R.A."/>
        </authorList>
    </citation>
    <scope>NUCLEOTIDE SEQUENCE [LARGE SCALE GENOMIC DNA]</scope>
</reference>
<evidence type="ECO:0000256" key="1">
    <source>
        <dbReference type="SAM" id="MobiDB-lite"/>
    </source>
</evidence>
<feature type="compositionally biased region" description="Low complexity" evidence="1">
    <location>
        <begin position="110"/>
        <end position="127"/>
    </location>
</feature>
<proteinExistence type="predicted"/>
<dbReference type="AlphaFoldDB" id="A0A0D9YVS6"/>
<organism evidence="2">
    <name type="scientific">Oryza glumipatula</name>
    <dbReference type="NCBI Taxonomy" id="40148"/>
    <lineage>
        <taxon>Eukaryota</taxon>
        <taxon>Viridiplantae</taxon>
        <taxon>Streptophyta</taxon>
        <taxon>Embryophyta</taxon>
        <taxon>Tracheophyta</taxon>
        <taxon>Spermatophyta</taxon>
        <taxon>Magnoliopsida</taxon>
        <taxon>Liliopsida</taxon>
        <taxon>Poales</taxon>
        <taxon>Poaceae</taxon>
        <taxon>BOP clade</taxon>
        <taxon>Oryzoideae</taxon>
        <taxon>Oryzeae</taxon>
        <taxon>Oryzinae</taxon>
        <taxon>Oryza</taxon>
    </lineage>
</organism>
<dbReference type="Gramene" id="OGLUM02G26730.1">
    <property type="protein sequence ID" value="OGLUM02G26730.1"/>
    <property type="gene ID" value="OGLUM02G26730"/>
</dbReference>
<accession>A0A0D9YVS6</accession>
<keyword evidence="3" id="KW-1185">Reference proteome</keyword>
<feature type="region of interest" description="Disordered" evidence="1">
    <location>
        <begin position="77"/>
        <end position="134"/>
    </location>
</feature>
<feature type="compositionally biased region" description="Basic and acidic residues" evidence="1">
    <location>
        <begin position="82"/>
        <end position="91"/>
    </location>
</feature>
<name>A0A0D9YVS6_9ORYZ</name>